<dbReference type="InterPro" id="IPR050428">
    <property type="entry name" value="TCS_sensor_his_kinase"/>
</dbReference>
<dbReference type="InterPro" id="IPR003660">
    <property type="entry name" value="HAMP_dom"/>
</dbReference>
<evidence type="ECO:0000256" key="10">
    <source>
        <dbReference type="ARBA" id="ARBA00023136"/>
    </source>
</evidence>
<keyword evidence="6" id="KW-0812">Transmembrane</keyword>
<dbReference type="PROSITE" id="PS50885">
    <property type="entry name" value="HAMP"/>
    <property type="match status" value="1"/>
</dbReference>
<evidence type="ECO:0000259" key="11">
    <source>
        <dbReference type="PROSITE" id="PS50109"/>
    </source>
</evidence>
<dbReference type="SMART" id="SM00387">
    <property type="entry name" value="HATPase_c"/>
    <property type="match status" value="1"/>
</dbReference>
<dbReference type="InterPro" id="IPR036097">
    <property type="entry name" value="HisK_dim/P_sf"/>
</dbReference>
<evidence type="ECO:0000256" key="9">
    <source>
        <dbReference type="ARBA" id="ARBA00023012"/>
    </source>
</evidence>
<dbReference type="Gene3D" id="1.10.8.500">
    <property type="entry name" value="HAMP domain in histidine kinase"/>
    <property type="match status" value="1"/>
</dbReference>
<proteinExistence type="predicted"/>
<dbReference type="SMART" id="SM00388">
    <property type="entry name" value="HisKA"/>
    <property type="match status" value="1"/>
</dbReference>
<evidence type="ECO:0000256" key="5">
    <source>
        <dbReference type="ARBA" id="ARBA00022679"/>
    </source>
</evidence>
<keyword evidence="7 13" id="KW-0418">Kinase</keyword>
<comment type="subcellular location">
    <subcellularLocation>
        <location evidence="2">Cell membrane</location>
    </subcellularLocation>
</comment>
<dbReference type="EC" id="2.7.13.3" evidence="3"/>
<organism evidence="13 14">
    <name type="scientific">Ornithinimicrobium cryptoxanthini</name>
    <dbReference type="NCBI Taxonomy" id="2934161"/>
    <lineage>
        <taxon>Bacteria</taxon>
        <taxon>Bacillati</taxon>
        <taxon>Actinomycetota</taxon>
        <taxon>Actinomycetes</taxon>
        <taxon>Micrococcales</taxon>
        <taxon>Ornithinimicrobiaceae</taxon>
        <taxon>Ornithinimicrobium</taxon>
    </lineage>
</organism>
<keyword evidence="9" id="KW-0902">Two-component regulatory system</keyword>
<dbReference type="CDD" id="cd00082">
    <property type="entry name" value="HisKA"/>
    <property type="match status" value="1"/>
</dbReference>
<dbReference type="CDD" id="cd00075">
    <property type="entry name" value="HATPase"/>
    <property type="match status" value="1"/>
</dbReference>
<dbReference type="EMBL" id="CP099490">
    <property type="protein sequence ID" value="USQ76449.1"/>
    <property type="molecule type" value="Genomic_DNA"/>
</dbReference>
<reference evidence="13" key="1">
    <citation type="submission" date="2022-06" db="EMBL/GenBank/DDBJ databases">
        <title>Ornithinimicrobium JY.X270.</title>
        <authorList>
            <person name="Huang Y."/>
        </authorList>
    </citation>
    <scope>NUCLEOTIDE SEQUENCE</scope>
    <source>
        <strain evidence="13">JY.X270</strain>
    </source>
</reference>
<dbReference type="SMART" id="SM00304">
    <property type="entry name" value="HAMP"/>
    <property type="match status" value="1"/>
</dbReference>
<dbReference type="GO" id="GO:0016301">
    <property type="term" value="F:kinase activity"/>
    <property type="evidence" value="ECO:0007669"/>
    <property type="project" value="UniProtKB-KW"/>
</dbReference>
<dbReference type="RefSeq" id="WP_252621148.1">
    <property type="nucleotide sequence ID" value="NZ_CP099490.1"/>
</dbReference>
<dbReference type="Gene3D" id="1.10.287.130">
    <property type="match status" value="1"/>
</dbReference>
<gene>
    <name evidence="13" type="ORF">NF557_00505</name>
</gene>
<comment type="catalytic activity">
    <reaction evidence="1">
        <text>ATP + protein L-histidine = ADP + protein N-phospho-L-histidine.</text>
        <dbReference type="EC" id="2.7.13.3"/>
    </reaction>
</comment>
<dbReference type="PROSITE" id="PS50109">
    <property type="entry name" value="HIS_KIN"/>
    <property type="match status" value="1"/>
</dbReference>
<dbReference type="PROSITE" id="PS51257">
    <property type="entry name" value="PROKAR_LIPOPROTEIN"/>
    <property type="match status" value="1"/>
</dbReference>
<evidence type="ECO:0000256" key="6">
    <source>
        <dbReference type="ARBA" id="ARBA00022692"/>
    </source>
</evidence>
<dbReference type="Pfam" id="PF02518">
    <property type="entry name" value="HATPase_c"/>
    <property type="match status" value="1"/>
</dbReference>
<dbReference type="PANTHER" id="PTHR45436:SF5">
    <property type="entry name" value="SENSOR HISTIDINE KINASE TRCS"/>
    <property type="match status" value="1"/>
</dbReference>
<dbReference type="InterPro" id="IPR005467">
    <property type="entry name" value="His_kinase_dom"/>
</dbReference>
<dbReference type="InterPro" id="IPR004358">
    <property type="entry name" value="Sig_transdc_His_kin-like_C"/>
</dbReference>
<sequence>MRTWFSRVLGNMRLRILATTAVLLACFFALSLLQQRGTLLERLDDDISTQLAGETEELLLLSDGRHPQSGLPLFEDVASLFEFYFRGEVPDEGQTLMGFVDGRLVHEELHVDAVSATELPEMTAFWLSQEVPVHGGRVTPHGEARYAVHPISVGGQEGHFVVASFPRAEQAAIDAAIGRDALFQLSIIALASALGYGLAGRVLRPLRSLAEMARTISETDLTRRIPVRGQDEASQIAGAFNDMLGRIERAFSAQREFLDDVSHELRAPLTVIRGHLELLDLEDDPLERAATTVLLTDEIDRMNRMVEDLLTLARAQHPDFLKVGDVDVAVWTEEVFRKASVLCAREWELVPGAEVVIQADAQRLTQAVMQFAVNACQHSGADARVRLGSVVDGQDLVMWLEDDGRGVAADDAERVFERFQRGATERRSSGLGLSIVAVIARSHGGTARVVPAHPRGARFEIVLPLTAPDGSTVPVEEARPESRVPAA</sequence>
<keyword evidence="5" id="KW-0808">Transferase</keyword>
<dbReference type="PANTHER" id="PTHR45436">
    <property type="entry name" value="SENSOR HISTIDINE KINASE YKOH"/>
    <property type="match status" value="1"/>
</dbReference>
<keyword evidence="4" id="KW-0597">Phosphoprotein</keyword>
<evidence type="ECO:0000256" key="3">
    <source>
        <dbReference type="ARBA" id="ARBA00012438"/>
    </source>
</evidence>
<dbReference type="InterPro" id="IPR036890">
    <property type="entry name" value="HATPase_C_sf"/>
</dbReference>
<accession>A0ABY4YI65</accession>
<evidence type="ECO:0000259" key="12">
    <source>
        <dbReference type="PROSITE" id="PS50885"/>
    </source>
</evidence>
<evidence type="ECO:0000313" key="14">
    <source>
        <dbReference type="Proteomes" id="UP001056535"/>
    </source>
</evidence>
<dbReference type="Pfam" id="PF00672">
    <property type="entry name" value="HAMP"/>
    <property type="match status" value="1"/>
</dbReference>
<dbReference type="SUPFAM" id="SSF158472">
    <property type="entry name" value="HAMP domain-like"/>
    <property type="match status" value="1"/>
</dbReference>
<dbReference type="Gene3D" id="3.30.565.10">
    <property type="entry name" value="Histidine kinase-like ATPase, C-terminal domain"/>
    <property type="match status" value="1"/>
</dbReference>
<dbReference type="InterPro" id="IPR003661">
    <property type="entry name" value="HisK_dim/P_dom"/>
</dbReference>
<feature type="domain" description="Histidine kinase" evidence="11">
    <location>
        <begin position="260"/>
        <end position="467"/>
    </location>
</feature>
<keyword evidence="8" id="KW-1133">Transmembrane helix</keyword>
<dbReference type="PRINTS" id="PR00344">
    <property type="entry name" value="BCTRLSENSOR"/>
</dbReference>
<dbReference type="SUPFAM" id="SSF55874">
    <property type="entry name" value="ATPase domain of HSP90 chaperone/DNA topoisomerase II/histidine kinase"/>
    <property type="match status" value="1"/>
</dbReference>
<keyword evidence="10" id="KW-0472">Membrane</keyword>
<evidence type="ECO:0000256" key="2">
    <source>
        <dbReference type="ARBA" id="ARBA00004236"/>
    </source>
</evidence>
<evidence type="ECO:0000256" key="1">
    <source>
        <dbReference type="ARBA" id="ARBA00000085"/>
    </source>
</evidence>
<dbReference type="Pfam" id="PF00512">
    <property type="entry name" value="HisKA"/>
    <property type="match status" value="1"/>
</dbReference>
<evidence type="ECO:0000256" key="4">
    <source>
        <dbReference type="ARBA" id="ARBA00022553"/>
    </source>
</evidence>
<dbReference type="InterPro" id="IPR003594">
    <property type="entry name" value="HATPase_dom"/>
</dbReference>
<dbReference type="SUPFAM" id="SSF47384">
    <property type="entry name" value="Homodimeric domain of signal transducing histidine kinase"/>
    <property type="match status" value="1"/>
</dbReference>
<name>A0ABY4YI65_9MICO</name>
<protein>
    <recommendedName>
        <fullName evidence="3">histidine kinase</fullName>
        <ecNumber evidence="3">2.7.13.3</ecNumber>
    </recommendedName>
</protein>
<evidence type="ECO:0000256" key="7">
    <source>
        <dbReference type="ARBA" id="ARBA00022777"/>
    </source>
</evidence>
<dbReference type="Proteomes" id="UP001056535">
    <property type="component" value="Chromosome"/>
</dbReference>
<feature type="domain" description="HAMP" evidence="12">
    <location>
        <begin position="200"/>
        <end position="252"/>
    </location>
</feature>
<dbReference type="CDD" id="cd06225">
    <property type="entry name" value="HAMP"/>
    <property type="match status" value="1"/>
</dbReference>
<keyword evidence="14" id="KW-1185">Reference proteome</keyword>
<evidence type="ECO:0000256" key="8">
    <source>
        <dbReference type="ARBA" id="ARBA00022989"/>
    </source>
</evidence>
<evidence type="ECO:0000313" key="13">
    <source>
        <dbReference type="EMBL" id="USQ76449.1"/>
    </source>
</evidence>